<organism evidence="2 3">
    <name type="scientific">Blattamonas nauphoetae</name>
    <dbReference type="NCBI Taxonomy" id="2049346"/>
    <lineage>
        <taxon>Eukaryota</taxon>
        <taxon>Metamonada</taxon>
        <taxon>Preaxostyla</taxon>
        <taxon>Oxymonadida</taxon>
        <taxon>Blattamonas</taxon>
    </lineage>
</organism>
<evidence type="ECO:0000313" key="2">
    <source>
        <dbReference type="EMBL" id="KAK2962794.1"/>
    </source>
</evidence>
<name>A0ABQ9YGT3_9EUKA</name>
<keyword evidence="3" id="KW-1185">Reference proteome</keyword>
<dbReference type="Proteomes" id="UP001281761">
    <property type="component" value="Unassembled WGS sequence"/>
</dbReference>
<reference evidence="2 3" key="1">
    <citation type="journal article" date="2022" name="bioRxiv">
        <title>Genomics of Preaxostyla Flagellates Illuminates Evolutionary Transitions and the Path Towards Mitochondrial Loss.</title>
        <authorList>
            <person name="Novak L.V.F."/>
            <person name="Treitli S.C."/>
            <person name="Pyrih J."/>
            <person name="Halakuc P."/>
            <person name="Pipaliya S.V."/>
            <person name="Vacek V."/>
            <person name="Brzon O."/>
            <person name="Soukal P."/>
            <person name="Eme L."/>
            <person name="Dacks J.B."/>
            <person name="Karnkowska A."/>
            <person name="Elias M."/>
            <person name="Hampl V."/>
        </authorList>
    </citation>
    <scope>NUCLEOTIDE SEQUENCE [LARGE SCALE GENOMIC DNA]</scope>
    <source>
        <strain evidence="2">NAU3</strain>
        <tissue evidence="2">Gut</tissue>
    </source>
</reference>
<evidence type="ECO:0000313" key="3">
    <source>
        <dbReference type="Proteomes" id="UP001281761"/>
    </source>
</evidence>
<evidence type="ECO:0000256" key="1">
    <source>
        <dbReference type="SAM" id="MobiDB-lite"/>
    </source>
</evidence>
<accession>A0ABQ9YGT3</accession>
<dbReference type="EMBL" id="JARBJD010000009">
    <property type="protein sequence ID" value="KAK2962794.1"/>
    <property type="molecule type" value="Genomic_DNA"/>
</dbReference>
<proteinExistence type="predicted"/>
<feature type="compositionally biased region" description="Basic and acidic residues" evidence="1">
    <location>
        <begin position="36"/>
        <end position="45"/>
    </location>
</feature>
<comment type="caution">
    <text evidence="2">The sequence shown here is derived from an EMBL/GenBank/DDBJ whole genome shotgun (WGS) entry which is preliminary data.</text>
</comment>
<protein>
    <submittedName>
        <fullName evidence="2">Uncharacterized protein</fullName>
    </submittedName>
</protein>
<gene>
    <name evidence="2" type="ORF">BLNAU_2229</name>
</gene>
<feature type="region of interest" description="Disordered" evidence="1">
    <location>
        <begin position="28"/>
        <end position="47"/>
    </location>
</feature>
<sequence>MIGPTLNRGFVKEKNVLPLSRCPVESPRSVARRRTVRSETSKESPPEMALATSSSLLGDWTVVRGISSISAISAMFIPLW</sequence>